<dbReference type="EMBL" id="NEDP02004844">
    <property type="protein sequence ID" value="OWF44230.1"/>
    <property type="molecule type" value="Genomic_DNA"/>
</dbReference>
<dbReference type="GO" id="GO:0016579">
    <property type="term" value="P:protein deubiquitination"/>
    <property type="evidence" value="ECO:0007669"/>
    <property type="project" value="InterPro"/>
</dbReference>
<dbReference type="Pfam" id="PF00443">
    <property type="entry name" value="UCH"/>
    <property type="match status" value="1"/>
</dbReference>
<evidence type="ECO:0000256" key="1">
    <source>
        <dbReference type="RuleBase" id="RU366025"/>
    </source>
</evidence>
<evidence type="ECO:0000259" key="3">
    <source>
        <dbReference type="PROSITE" id="PS50235"/>
    </source>
</evidence>
<dbReference type="PANTHER" id="PTHR24006:SF908">
    <property type="entry name" value="DEUBIQUITINATING APOPTOTIC INHIBITOR, ISOFORM A"/>
    <property type="match status" value="1"/>
</dbReference>
<keyword evidence="1" id="KW-0788">Thiol protease</keyword>
<comment type="caution">
    <text evidence="4">The sequence shown here is derived from an EMBL/GenBank/DDBJ whole genome shotgun (WGS) entry which is preliminary data.</text>
</comment>
<feature type="domain" description="USP" evidence="3">
    <location>
        <begin position="109"/>
        <end position="535"/>
    </location>
</feature>
<feature type="region of interest" description="Disordered" evidence="2">
    <location>
        <begin position="276"/>
        <end position="325"/>
    </location>
</feature>
<evidence type="ECO:0000256" key="2">
    <source>
        <dbReference type="SAM" id="MobiDB-lite"/>
    </source>
</evidence>
<dbReference type="AlphaFoldDB" id="A0A210Q666"/>
<protein>
    <recommendedName>
        <fullName evidence="1">Ubiquitin carboxyl-terminal hydrolase</fullName>
        <ecNumber evidence="1">3.4.19.12</ecNumber>
    </recommendedName>
</protein>
<dbReference type="Pfam" id="PF21246">
    <property type="entry name" value="Usp38-like_N"/>
    <property type="match status" value="1"/>
</dbReference>
<dbReference type="OrthoDB" id="2420415at2759"/>
<evidence type="ECO:0000313" key="4">
    <source>
        <dbReference type="EMBL" id="OWF44230.1"/>
    </source>
</evidence>
<dbReference type="PROSITE" id="PS00973">
    <property type="entry name" value="USP_2"/>
    <property type="match status" value="1"/>
</dbReference>
<dbReference type="InterPro" id="IPR018200">
    <property type="entry name" value="USP_CS"/>
</dbReference>
<dbReference type="GO" id="GO:0004843">
    <property type="term" value="F:cysteine-type deubiquitinase activity"/>
    <property type="evidence" value="ECO:0007669"/>
    <property type="project" value="UniProtKB-UniRule"/>
</dbReference>
<dbReference type="Proteomes" id="UP000242188">
    <property type="component" value="Unassembled WGS sequence"/>
</dbReference>
<keyword evidence="1" id="KW-0833">Ubl conjugation pathway</keyword>
<feature type="compositionally biased region" description="Gly residues" evidence="2">
    <location>
        <begin position="282"/>
        <end position="291"/>
    </location>
</feature>
<dbReference type="InterPro" id="IPR028889">
    <property type="entry name" value="USP"/>
</dbReference>
<dbReference type="InterPro" id="IPR049407">
    <property type="entry name" value="Usp38-like_N"/>
</dbReference>
<sequence length="636" mass="71862">MLFSFQHSPEPFHKILPLIPVIYRKLKQERSTEAVHALSRLADVVHCCMYLHAGYPDLYDSVLVLFKDYPKPDADSMRTKLDENKWTAQKSDSSNYLSKVTQKSETGKTGLFNLGNTCFLNSVIQTLFMCDDFRRAVLAHGPSPHQPLMVKLQYVFAFLSHTQRPAYAPMTFLRTARPPWFTAGHQQDCSEFLKYLIDQLHEQEVIDLKKEIEDNCGKKDKDGDVNMATGQNKSDEDFETTVREHFGGKMVTTYTCLNCMKESSRMEHFSDIPLAFPDTEGSGDGMALVGGDGEKISKTGEDPESPPKSSPTTAKSSPQPKSEAVKQLHLSDLLQYYLQPEKLTGDNKYHCDKCGGLQDGERKLKVLKAPDHLILTLLRFSYDVKLQTRSKTFQEVKYPRTLILPVENSPVSQKEDVNKRKSLRSAVTGQIEQCGVNVNTKRGEVYGLCGVVVHSGTSSDCGHYYSYARHSIFCDPDTICDSLHHCKSEDDVDFLQDKWYLFNDNRVSHASYSSFCDVTQRFTKDTAYVLFYKRIDTKNAEKQELNMNKSLQAKDVDPPLRSDLRIALSKDNAMFLQEQETIARKKSQLKRPGSASSSSWFNWQRRDEDDEPPGSCGGGGGGKYGDLDTSGAKFIF</sequence>
<reference evidence="4 5" key="1">
    <citation type="journal article" date="2017" name="Nat. Ecol. Evol.">
        <title>Scallop genome provides insights into evolution of bilaterian karyotype and development.</title>
        <authorList>
            <person name="Wang S."/>
            <person name="Zhang J."/>
            <person name="Jiao W."/>
            <person name="Li J."/>
            <person name="Xun X."/>
            <person name="Sun Y."/>
            <person name="Guo X."/>
            <person name="Huan P."/>
            <person name="Dong B."/>
            <person name="Zhang L."/>
            <person name="Hu X."/>
            <person name="Sun X."/>
            <person name="Wang J."/>
            <person name="Zhao C."/>
            <person name="Wang Y."/>
            <person name="Wang D."/>
            <person name="Huang X."/>
            <person name="Wang R."/>
            <person name="Lv J."/>
            <person name="Li Y."/>
            <person name="Zhang Z."/>
            <person name="Liu B."/>
            <person name="Lu W."/>
            <person name="Hui Y."/>
            <person name="Liang J."/>
            <person name="Zhou Z."/>
            <person name="Hou R."/>
            <person name="Li X."/>
            <person name="Liu Y."/>
            <person name="Li H."/>
            <person name="Ning X."/>
            <person name="Lin Y."/>
            <person name="Zhao L."/>
            <person name="Xing Q."/>
            <person name="Dou J."/>
            <person name="Li Y."/>
            <person name="Mao J."/>
            <person name="Guo H."/>
            <person name="Dou H."/>
            <person name="Li T."/>
            <person name="Mu C."/>
            <person name="Jiang W."/>
            <person name="Fu Q."/>
            <person name="Fu X."/>
            <person name="Miao Y."/>
            <person name="Liu J."/>
            <person name="Yu Q."/>
            <person name="Li R."/>
            <person name="Liao H."/>
            <person name="Li X."/>
            <person name="Kong Y."/>
            <person name="Jiang Z."/>
            <person name="Chourrout D."/>
            <person name="Li R."/>
            <person name="Bao Z."/>
        </authorList>
    </citation>
    <scope>NUCLEOTIDE SEQUENCE [LARGE SCALE GENOMIC DNA]</scope>
    <source>
        <strain evidence="4 5">PY_sf001</strain>
    </source>
</reference>
<comment type="similarity">
    <text evidence="1">Belongs to the peptidase C19 family.</text>
</comment>
<dbReference type="GO" id="GO:0005634">
    <property type="term" value="C:nucleus"/>
    <property type="evidence" value="ECO:0007669"/>
    <property type="project" value="TreeGrafter"/>
</dbReference>
<proteinExistence type="inferred from homology"/>
<dbReference type="PANTHER" id="PTHR24006">
    <property type="entry name" value="UBIQUITIN CARBOXYL-TERMINAL HYDROLASE"/>
    <property type="match status" value="1"/>
</dbReference>
<comment type="catalytic activity">
    <reaction evidence="1">
        <text>Thiol-dependent hydrolysis of ester, thioester, amide, peptide and isopeptide bonds formed by the C-terminal Gly of ubiquitin (a 76-residue protein attached to proteins as an intracellular targeting signal).</text>
        <dbReference type="EC" id="3.4.19.12"/>
    </reaction>
</comment>
<feature type="region of interest" description="Disordered" evidence="2">
    <location>
        <begin position="584"/>
        <end position="636"/>
    </location>
</feature>
<dbReference type="Gene3D" id="3.90.70.10">
    <property type="entry name" value="Cysteine proteinases"/>
    <property type="match status" value="1"/>
</dbReference>
<dbReference type="PROSITE" id="PS50235">
    <property type="entry name" value="USP_3"/>
    <property type="match status" value="1"/>
</dbReference>
<accession>A0A210Q666</accession>
<feature type="compositionally biased region" description="Basic and acidic residues" evidence="2">
    <location>
        <begin position="292"/>
        <end position="301"/>
    </location>
</feature>
<dbReference type="STRING" id="6573.A0A210Q666"/>
<dbReference type="EC" id="3.4.19.12" evidence="1"/>
<keyword evidence="1 4" id="KW-0378">Hydrolase</keyword>
<dbReference type="SUPFAM" id="SSF54001">
    <property type="entry name" value="Cysteine proteinases"/>
    <property type="match status" value="1"/>
</dbReference>
<dbReference type="GO" id="GO:0006508">
    <property type="term" value="P:proteolysis"/>
    <property type="evidence" value="ECO:0007669"/>
    <property type="project" value="UniProtKB-KW"/>
</dbReference>
<name>A0A210Q666_MIZYE</name>
<keyword evidence="5" id="KW-1185">Reference proteome</keyword>
<gene>
    <name evidence="4" type="ORF">KP79_PYT13224</name>
</gene>
<keyword evidence="1" id="KW-0645">Protease</keyword>
<organism evidence="4 5">
    <name type="scientific">Mizuhopecten yessoensis</name>
    <name type="common">Japanese scallop</name>
    <name type="synonym">Patinopecten yessoensis</name>
    <dbReference type="NCBI Taxonomy" id="6573"/>
    <lineage>
        <taxon>Eukaryota</taxon>
        <taxon>Metazoa</taxon>
        <taxon>Spiralia</taxon>
        <taxon>Lophotrochozoa</taxon>
        <taxon>Mollusca</taxon>
        <taxon>Bivalvia</taxon>
        <taxon>Autobranchia</taxon>
        <taxon>Pteriomorphia</taxon>
        <taxon>Pectinida</taxon>
        <taxon>Pectinoidea</taxon>
        <taxon>Pectinidae</taxon>
        <taxon>Mizuhopecten</taxon>
    </lineage>
</organism>
<dbReference type="GO" id="GO:0005829">
    <property type="term" value="C:cytosol"/>
    <property type="evidence" value="ECO:0007669"/>
    <property type="project" value="TreeGrafter"/>
</dbReference>
<dbReference type="InterPro" id="IPR050164">
    <property type="entry name" value="Peptidase_C19"/>
</dbReference>
<dbReference type="InterPro" id="IPR038765">
    <property type="entry name" value="Papain-like_cys_pep_sf"/>
</dbReference>
<feature type="compositionally biased region" description="Gly residues" evidence="2">
    <location>
        <begin position="615"/>
        <end position="624"/>
    </location>
</feature>
<dbReference type="PROSITE" id="PS00972">
    <property type="entry name" value="USP_1"/>
    <property type="match status" value="1"/>
</dbReference>
<feature type="compositionally biased region" description="Low complexity" evidence="2">
    <location>
        <begin position="627"/>
        <end position="636"/>
    </location>
</feature>
<evidence type="ECO:0000313" key="5">
    <source>
        <dbReference type="Proteomes" id="UP000242188"/>
    </source>
</evidence>
<dbReference type="InterPro" id="IPR001394">
    <property type="entry name" value="Peptidase_C19_UCH"/>
</dbReference>
<feature type="compositionally biased region" description="Low complexity" evidence="2">
    <location>
        <begin position="310"/>
        <end position="322"/>
    </location>
</feature>